<feature type="compositionally biased region" description="Polar residues" evidence="1">
    <location>
        <begin position="59"/>
        <end position="68"/>
    </location>
</feature>
<reference evidence="2 3" key="1">
    <citation type="submission" date="2024-01" db="EMBL/GenBank/DDBJ databases">
        <title>The genomes of 5 underutilized Papilionoideae crops provide insights into root nodulation and disease resistance.</title>
        <authorList>
            <person name="Yuan L."/>
        </authorList>
    </citation>
    <scope>NUCLEOTIDE SEQUENCE [LARGE SCALE GENOMIC DNA]</scope>
    <source>
        <strain evidence="2">LY-2023</strain>
        <tissue evidence="2">Leaf</tissue>
    </source>
</reference>
<dbReference type="Proteomes" id="UP001359559">
    <property type="component" value="Unassembled WGS sequence"/>
</dbReference>
<comment type="caution">
    <text evidence="2">The sequence shown here is derived from an EMBL/GenBank/DDBJ whole genome shotgun (WGS) entry which is preliminary data.</text>
</comment>
<name>A0AAN9JNK6_CLITE</name>
<gene>
    <name evidence="2" type="ORF">RJT34_12303</name>
</gene>
<feature type="region of interest" description="Disordered" evidence="1">
    <location>
        <begin position="47"/>
        <end position="68"/>
    </location>
</feature>
<evidence type="ECO:0000256" key="1">
    <source>
        <dbReference type="SAM" id="MobiDB-lite"/>
    </source>
</evidence>
<sequence length="99" mass="10933">MSNSSRDEAMMDGFMVINENNVKDEKYDIVKTIADSGLLENIACVKEDDDDKDKEDNDSNGNQKLNSSGANNYLIIAKAYSPSMMSLLTMTLMSIQLIG</sequence>
<evidence type="ECO:0000313" key="2">
    <source>
        <dbReference type="EMBL" id="KAK7301439.1"/>
    </source>
</evidence>
<feature type="compositionally biased region" description="Acidic residues" evidence="1">
    <location>
        <begin position="47"/>
        <end position="58"/>
    </location>
</feature>
<protein>
    <submittedName>
        <fullName evidence="2">Uncharacterized protein</fullName>
    </submittedName>
</protein>
<organism evidence="2 3">
    <name type="scientific">Clitoria ternatea</name>
    <name type="common">Butterfly pea</name>
    <dbReference type="NCBI Taxonomy" id="43366"/>
    <lineage>
        <taxon>Eukaryota</taxon>
        <taxon>Viridiplantae</taxon>
        <taxon>Streptophyta</taxon>
        <taxon>Embryophyta</taxon>
        <taxon>Tracheophyta</taxon>
        <taxon>Spermatophyta</taxon>
        <taxon>Magnoliopsida</taxon>
        <taxon>eudicotyledons</taxon>
        <taxon>Gunneridae</taxon>
        <taxon>Pentapetalae</taxon>
        <taxon>rosids</taxon>
        <taxon>fabids</taxon>
        <taxon>Fabales</taxon>
        <taxon>Fabaceae</taxon>
        <taxon>Papilionoideae</taxon>
        <taxon>50 kb inversion clade</taxon>
        <taxon>NPAAA clade</taxon>
        <taxon>indigoferoid/millettioid clade</taxon>
        <taxon>Phaseoleae</taxon>
        <taxon>Clitoria</taxon>
    </lineage>
</organism>
<dbReference type="EMBL" id="JAYKXN010000003">
    <property type="protein sequence ID" value="KAK7301439.1"/>
    <property type="molecule type" value="Genomic_DNA"/>
</dbReference>
<evidence type="ECO:0000313" key="3">
    <source>
        <dbReference type="Proteomes" id="UP001359559"/>
    </source>
</evidence>
<dbReference type="AlphaFoldDB" id="A0AAN9JNK6"/>
<accession>A0AAN9JNK6</accession>
<proteinExistence type="predicted"/>
<keyword evidence="3" id="KW-1185">Reference proteome</keyword>